<reference evidence="2" key="1">
    <citation type="journal article" date="2022" name="Mol. Ecol. Resour.">
        <title>The genomes of chicory, endive, great burdock and yacon provide insights into Asteraceae palaeo-polyploidization history and plant inulin production.</title>
        <authorList>
            <person name="Fan W."/>
            <person name="Wang S."/>
            <person name="Wang H."/>
            <person name="Wang A."/>
            <person name="Jiang F."/>
            <person name="Liu H."/>
            <person name="Zhao H."/>
            <person name="Xu D."/>
            <person name="Zhang Y."/>
        </authorList>
    </citation>
    <scope>NUCLEOTIDE SEQUENCE [LARGE SCALE GENOMIC DNA]</scope>
    <source>
        <strain evidence="2">cv. Punajuju</strain>
    </source>
</reference>
<evidence type="ECO:0000313" key="1">
    <source>
        <dbReference type="EMBL" id="KAI3768743.1"/>
    </source>
</evidence>
<keyword evidence="2" id="KW-1185">Reference proteome</keyword>
<accession>A0ACB9FBK0</accession>
<organism evidence="1 2">
    <name type="scientific">Cichorium intybus</name>
    <name type="common">Chicory</name>
    <dbReference type="NCBI Taxonomy" id="13427"/>
    <lineage>
        <taxon>Eukaryota</taxon>
        <taxon>Viridiplantae</taxon>
        <taxon>Streptophyta</taxon>
        <taxon>Embryophyta</taxon>
        <taxon>Tracheophyta</taxon>
        <taxon>Spermatophyta</taxon>
        <taxon>Magnoliopsida</taxon>
        <taxon>eudicotyledons</taxon>
        <taxon>Gunneridae</taxon>
        <taxon>Pentapetalae</taxon>
        <taxon>asterids</taxon>
        <taxon>campanulids</taxon>
        <taxon>Asterales</taxon>
        <taxon>Asteraceae</taxon>
        <taxon>Cichorioideae</taxon>
        <taxon>Cichorieae</taxon>
        <taxon>Cichoriinae</taxon>
        <taxon>Cichorium</taxon>
    </lineage>
</organism>
<name>A0ACB9FBK0_CICIN</name>
<dbReference type="Proteomes" id="UP001055811">
    <property type="component" value="Linkage Group LG03"/>
</dbReference>
<reference evidence="1 2" key="2">
    <citation type="journal article" date="2022" name="Mol. Ecol. Resour.">
        <title>The genomes of chicory, endive, great burdock and yacon provide insights into Asteraceae paleo-polyploidization history and plant inulin production.</title>
        <authorList>
            <person name="Fan W."/>
            <person name="Wang S."/>
            <person name="Wang H."/>
            <person name="Wang A."/>
            <person name="Jiang F."/>
            <person name="Liu H."/>
            <person name="Zhao H."/>
            <person name="Xu D."/>
            <person name="Zhang Y."/>
        </authorList>
    </citation>
    <scope>NUCLEOTIDE SEQUENCE [LARGE SCALE GENOMIC DNA]</scope>
    <source>
        <strain evidence="2">cv. Punajuju</strain>
        <tissue evidence="1">Leaves</tissue>
    </source>
</reference>
<protein>
    <submittedName>
        <fullName evidence="1">Uncharacterized protein</fullName>
    </submittedName>
</protein>
<proteinExistence type="predicted"/>
<comment type="caution">
    <text evidence="1">The sequence shown here is derived from an EMBL/GenBank/DDBJ whole genome shotgun (WGS) entry which is preliminary data.</text>
</comment>
<sequence length="679" mass="75205">MDLDWQTCARQVQTITSNVLTKQGKPLHVLFLKRGVFPSSITLANRLLQMYVKCDNLDDARKLFDEMPQRNCFTWNSMIEGYVKLRNNNESLHLFYAMPHKNTFSWNTIISGLIKATKLNLARKLFNEMPVKNAVAWNSMIHGYAQNGQPAKAISLFKDLKSSCDGVWHIDIYVLATVFGACTDLLGLKLGKIIHGSTIVSGVKFDQVLGSSIVNMYGKCGDLDTASLVLHTLPYPDDFSLSSLITAYSISGKLADAKRIFCMKKDPCVPLWNSLISGYIFNNMTMEALVLFREMRRNGTKEDASTIASVLSACGVVVYGAQMHAHGCKLGVIHDIIVASTLLDTYAKCGKPESACRLFNELNTYDTVLLNSMISVYCSCGRIQDAKRVFQSIRSKTLISWNSMISGLTQNGYPSEALEYFGELNKTGFRIDRFSLASAISTCGAISCLELGQQLFGRATVIGLESDKIVATSLVDFYCKCGHVGNARKLFDQMKEADEASWNSMLMGYATNGYGIEALDLFGDMRKAKGVMPTDITFTAVLSACDHCGLYEEGLKWFYAMKDKYCIDPGIEHYSCMIDLFARAGCFEEAMNLVVSMPFEADVSMWSVILRGCLAHGDTILGMKVAENMTGIDPKNPDVYVQLASIFATCGDWGASAQVRNLMIAERIRKVPGTSWVDH</sequence>
<evidence type="ECO:0000313" key="2">
    <source>
        <dbReference type="Proteomes" id="UP001055811"/>
    </source>
</evidence>
<dbReference type="EMBL" id="CM042011">
    <property type="protein sequence ID" value="KAI3768743.1"/>
    <property type="molecule type" value="Genomic_DNA"/>
</dbReference>
<gene>
    <name evidence="1" type="ORF">L2E82_19574</name>
</gene>